<accession>A0A4S4LD98</accession>
<feature type="transmembrane region" description="Helical" evidence="6">
    <location>
        <begin position="20"/>
        <end position="45"/>
    </location>
</feature>
<sequence length="689" mass="76946">MSSYEKAPDVGRGSGSALSPTLLIVSGLATLIATLVSAMSIFLHLKNYRKPILQRMVIRIMIMVPLYGISSLISLFSLEAAFVIDVVRDIYEAFVIYCFFQLLLAYLGGERSLLILVHGRPPKIPPFPMNIFQRELDVSDPYTFLFLKRGILQYVQVKPLLAVATLILKAVGKFNEGDLRADSGYLYISIIYNASICLTFPPCAKVSCVKGILFFSFWQSIGISILVSAGAIKRLGPYIDKEHISLGLTDTLICLEMPLFAIAHMYAFAYTDYIDKHVAFVGRMPVFYAARDAFGLKDVVEDSKATLRGKGMDYREFEPSEGYMHQGLGRERRIRAGLRYSKGGKGKYWLPRPATSPQGWVGRGVDNAIQRVSGRDQDEEVYAPLLSDDVEDIVHDALDLRDDEGNAADGLELPFGDLDDEDERLFEGSKQYLFGDYHYPCIDASSESARTQMWDEEERILRDERSAWFSSFGERRRVDIGKQGQKYGAVGSSRRAIPRFDNDSTASDQKRSSGSWEAHDQVERSIVDMGAERLPKDDPADVRLKWTKVQGKSVLSSSTSGSPKDASHPNSFSRHNSSSRPPSGSSSPDVNSRAFARTPGESRRSDAVDLVVEDKGAAQADMERERRHGEPAVRGFGMRKVYRRKYLHGEDTAEGLMLIPPESNVIPFADKGERLLALRRTVVMTEVDQ</sequence>
<reference evidence="7 8" key="1">
    <citation type="submission" date="2019-02" db="EMBL/GenBank/DDBJ databases">
        <title>Genome sequencing of the rare red list fungi Bondarzewia mesenterica.</title>
        <authorList>
            <person name="Buettner E."/>
            <person name="Kellner H."/>
        </authorList>
    </citation>
    <scope>NUCLEOTIDE SEQUENCE [LARGE SCALE GENOMIC DNA]</scope>
    <source>
        <strain evidence="7 8">DSM 108281</strain>
    </source>
</reference>
<dbReference type="Pfam" id="PF03619">
    <property type="entry name" value="Solute_trans_a"/>
    <property type="match status" value="1"/>
</dbReference>
<feature type="transmembrane region" description="Helical" evidence="6">
    <location>
        <begin position="184"/>
        <end position="200"/>
    </location>
</feature>
<evidence type="ECO:0000256" key="2">
    <source>
        <dbReference type="ARBA" id="ARBA00022692"/>
    </source>
</evidence>
<dbReference type="InterPro" id="IPR005178">
    <property type="entry name" value="Ostalpha/TMEM184C"/>
</dbReference>
<name>A0A4S4LD98_9AGAM</name>
<protein>
    <recommendedName>
        <fullName evidence="9">DUF300-domain-containing protein</fullName>
    </recommendedName>
</protein>
<keyword evidence="3 6" id="KW-1133">Transmembrane helix</keyword>
<comment type="subcellular location">
    <subcellularLocation>
        <location evidence="1">Membrane</location>
        <topology evidence="1">Multi-pass membrane protein</topology>
    </subcellularLocation>
</comment>
<evidence type="ECO:0000313" key="7">
    <source>
        <dbReference type="EMBL" id="THH09689.1"/>
    </source>
</evidence>
<organism evidence="7 8">
    <name type="scientific">Bondarzewia mesenterica</name>
    <dbReference type="NCBI Taxonomy" id="1095465"/>
    <lineage>
        <taxon>Eukaryota</taxon>
        <taxon>Fungi</taxon>
        <taxon>Dikarya</taxon>
        <taxon>Basidiomycota</taxon>
        <taxon>Agaricomycotina</taxon>
        <taxon>Agaricomycetes</taxon>
        <taxon>Russulales</taxon>
        <taxon>Bondarzewiaceae</taxon>
        <taxon>Bondarzewia</taxon>
    </lineage>
</organism>
<evidence type="ECO:0000256" key="1">
    <source>
        <dbReference type="ARBA" id="ARBA00004141"/>
    </source>
</evidence>
<dbReference type="OrthoDB" id="5348404at2759"/>
<evidence type="ECO:0000256" key="5">
    <source>
        <dbReference type="SAM" id="MobiDB-lite"/>
    </source>
</evidence>
<dbReference type="PANTHER" id="PTHR23423">
    <property type="entry name" value="ORGANIC SOLUTE TRANSPORTER-RELATED"/>
    <property type="match status" value="1"/>
</dbReference>
<dbReference type="Proteomes" id="UP000310158">
    <property type="component" value="Unassembled WGS sequence"/>
</dbReference>
<dbReference type="GO" id="GO:0016020">
    <property type="term" value="C:membrane"/>
    <property type="evidence" value="ECO:0007669"/>
    <property type="project" value="UniProtKB-SubCell"/>
</dbReference>
<comment type="caution">
    <text evidence="7">The sequence shown here is derived from an EMBL/GenBank/DDBJ whole genome shotgun (WGS) entry which is preliminary data.</text>
</comment>
<dbReference type="SMART" id="SM01417">
    <property type="entry name" value="Solute_trans_a"/>
    <property type="match status" value="1"/>
</dbReference>
<feature type="compositionally biased region" description="Polar residues" evidence="5">
    <location>
        <begin position="503"/>
        <end position="515"/>
    </location>
</feature>
<evidence type="ECO:0000256" key="4">
    <source>
        <dbReference type="ARBA" id="ARBA00023136"/>
    </source>
</evidence>
<dbReference type="EMBL" id="SGPL01000614">
    <property type="protein sequence ID" value="THH09689.1"/>
    <property type="molecule type" value="Genomic_DNA"/>
</dbReference>
<feature type="transmembrane region" description="Helical" evidence="6">
    <location>
        <begin position="212"/>
        <end position="232"/>
    </location>
</feature>
<feature type="transmembrane region" description="Helical" evidence="6">
    <location>
        <begin position="90"/>
        <end position="108"/>
    </location>
</feature>
<evidence type="ECO:0008006" key="9">
    <source>
        <dbReference type="Google" id="ProtNLM"/>
    </source>
</evidence>
<evidence type="ECO:0000256" key="3">
    <source>
        <dbReference type="ARBA" id="ARBA00022989"/>
    </source>
</evidence>
<feature type="region of interest" description="Disordered" evidence="5">
    <location>
        <begin position="550"/>
        <end position="607"/>
    </location>
</feature>
<feature type="region of interest" description="Disordered" evidence="5">
    <location>
        <begin position="485"/>
        <end position="521"/>
    </location>
</feature>
<keyword evidence="2 6" id="KW-0812">Transmembrane</keyword>
<feature type="transmembrane region" description="Helical" evidence="6">
    <location>
        <begin position="57"/>
        <end position="78"/>
    </location>
</feature>
<gene>
    <name evidence="7" type="ORF">EW146_g8614</name>
</gene>
<feature type="compositionally biased region" description="Low complexity" evidence="5">
    <location>
        <begin position="553"/>
        <end position="588"/>
    </location>
</feature>
<proteinExistence type="predicted"/>
<keyword evidence="8" id="KW-1185">Reference proteome</keyword>
<evidence type="ECO:0000256" key="6">
    <source>
        <dbReference type="SAM" id="Phobius"/>
    </source>
</evidence>
<dbReference type="AlphaFoldDB" id="A0A4S4LD98"/>
<keyword evidence="4 6" id="KW-0472">Membrane</keyword>
<evidence type="ECO:0000313" key="8">
    <source>
        <dbReference type="Proteomes" id="UP000310158"/>
    </source>
</evidence>